<accession>A0A1E7Z0N4</accession>
<organism evidence="1 2">
    <name type="scientific">Candidatus Erwinia dacicola</name>
    <dbReference type="NCBI Taxonomy" id="252393"/>
    <lineage>
        <taxon>Bacteria</taxon>
        <taxon>Pseudomonadati</taxon>
        <taxon>Pseudomonadota</taxon>
        <taxon>Gammaproteobacteria</taxon>
        <taxon>Enterobacterales</taxon>
        <taxon>Erwiniaceae</taxon>
        <taxon>Erwinia</taxon>
    </lineage>
</organism>
<reference evidence="1 2" key="1">
    <citation type="submission" date="2016-07" db="EMBL/GenBank/DDBJ databases">
        <authorList>
            <person name="Yuval B."/>
        </authorList>
    </citation>
    <scope>NUCLEOTIDE SEQUENCE [LARGE SCALE GENOMIC DNA]</scope>
    <source>
        <strain evidence="1 2">IL</strain>
    </source>
</reference>
<gene>
    <name evidence="1" type="ORF">BBW68_10050</name>
</gene>
<dbReference type="EMBL" id="MAYS01000264">
    <property type="protein sequence ID" value="OFC62350.1"/>
    <property type="molecule type" value="Genomic_DNA"/>
</dbReference>
<protein>
    <submittedName>
        <fullName evidence="1">Uncharacterized protein</fullName>
    </submittedName>
</protein>
<dbReference type="AlphaFoldDB" id="A0A1E7Z0N4"/>
<evidence type="ECO:0000313" key="2">
    <source>
        <dbReference type="Proteomes" id="UP000243534"/>
    </source>
</evidence>
<evidence type="ECO:0000313" key="1">
    <source>
        <dbReference type="EMBL" id="OFC62350.1"/>
    </source>
</evidence>
<dbReference type="Proteomes" id="UP000243534">
    <property type="component" value="Unassembled WGS sequence"/>
</dbReference>
<name>A0A1E7Z0N4_9GAMM</name>
<proteinExistence type="predicted"/>
<sequence length="169" mass="19745">MIASKVEAELAVMLVRFADLRLDDGRQTVVLNGFLLHRRSGYHSGRGFQLSQNVQPKLRIFVFRESHAQQFFMAFDVYAQRQKHRLIDDAAILTYLQDNTVQINNRVDGIQRAILPLHDLLHHRIRHLRDQCRRDIRIVQFLERGGDFPGVMPLAYSDRIWLSISAIRV</sequence>
<comment type="caution">
    <text evidence="1">The sequence shown here is derived from an EMBL/GenBank/DDBJ whole genome shotgun (WGS) entry which is preliminary data.</text>
</comment>